<name>A0AAD3RX87_NEPGR</name>
<keyword evidence="2" id="KW-1185">Reference proteome</keyword>
<accession>A0AAD3RX87</accession>
<sequence>MLVDDSINIKGNSSIHSKDRMPSFVGISAFLIPSESEKKIATTTTGEIFCNVLEPSTAFPPSIQPQGRADKLRVNQTLTVRIPPYS</sequence>
<dbReference type="AlphaFoldDB" id="A0AAD3RX87"/>
<protein>
    <submittedName>
        <fullName evidence="1">Uncharacterized protein</fullName>
    </submittedName>
</protein>
<organism evidence="1 2">
    <name type="scientific">Nepenthes gracilis</name>
    <name type="common">Slender pitcher plant</name>
    <dbReference type="NCBI Taxonomy" id="150966"/>
    <lineage>
        <taxon>Eukaryota</taxon>
        <taxon>Viridiplantae</taxon>
        <taxon>Streptophyta</taxon>
        <taxon>Embryophyta</taxon>
        <taxon>Tracheophyta</taxon>
        <taxon>Spermatophyta</taxon>
        <taxon>Magnoliopsida</taxon>
        <taxon>eudicotyledons</taxon>
        <taxon>Gunneridae</taxon>
        <taxon>Pentapetalae</taxon>
        <taxon>Caryophyllales</taxon>
        <taxon>Nepenthaceae</taxon>
        <taxon>Nepenthes</taxon>
    </lineage>
</organism>
<reference evidence="1" key="1">
    <citation type="submission" date="2023-05" db="EMBL/GenBank/DDBJ databases">
        <title>Nepenthes gracilis genome sequencing.</title>
        <authorList>
            <person name="Fukushima K."/>
        </authorList>
    </citation>
    <scope>NUCLEOTIDE SEQUENCE</scope>
    <source>
        <strain evidence="1">SING2019-196</strain>
    </source>
</reference>
<comment type="caution">
    <text evidence="1">The sequence shown here is derived from an EMBL/GenBank/DDBJ whole genome shotgun (WGS) entry which is preliminary data.</text>
</comment>
<evidence type="ECO:0000313" key="1">
    <source>
        <dbReference type="EMBL" id="GMG99913.1"/>
    </source>
</evidence>
<dbReference type="EMBL" id="BSYO01000001">
    <property type="protein sequence ID" value="GMG99913.1"/>
    <property type="molecule type" value="Genomic_DNA"/>
</dbReference>
<gene>
    <name evidence="1" type="ORF">Nepgr_001753</name>
</gene>
<evidence type="ECO:0000313" key="2">
    <source>
        <dbReference type="Proteomes" id="UP001279734"/>
    </source>
</evidence>
<proteinExistence type="predicted"/>
<dbReference type="Proteomes" id="UP001279734">
    <property type="component" value="Unassembled WGS sequence"/>
</dbReference>